<evidence type="ECO:0008006" key="4">
    <source>
        <dbReference type="Google" id="ProtNLM"/>
    </source>
</evidence>
<dbReference type="PANTHER" id="PTHR42305">
    <property type="entry name" value="MEMBRANE PROTEIN RV1733C-RELATED"/>
    <property type="match status" value="1"/>
</dbReference>
<name>A0A1V6MX68_9ACTN</name>
<dbReference type="Proteomes" id="UP000184286">
    <property type="component" value="Unassembled WGS sequence"/>
</dbReference>
<organism evidence="2 3">
    <name type="scientific">Streptomyces phaeoluteigriseus</name>
    <dbReference type="NCBI Taxonomy" id="114686"/>
    <lineage>
        <taxon>Bacteria</taxon>
        <taxon>Bacillati</taxon>
        <taxon>Actinomycetota</taxon>
        <taxon>Actinomycetes</taxon>
        <taxon>Kitasatosporales</taxon>
        <taxon>Streptomycetaceae</taxon>
        <taxon>Streptomyces</taxon>
        <taxon>Streptomyces aurantiacus group</taxon>
    </lineage>
</organism>
<reference evidence="2 3" key="2">
    <citation type="submission" date="2017-02" db="EMBL/GenBank/DDBJ databases">
        <title>Draft genome sequence of Streptomyces phaeoluteigriseus type strain DSM41896.</title>
        <authorList>
            <person name="Salih T.S."/>
            <person name="Algora Gallardo L."/>
            <person name="Melo Santos T."/>
            <person name="Filgueira Martinez S."/>
            <person name="Herron P.R."/>
        </authorList>
    </citation>
    <scope>NUCLEOTIDE SEQUENCE [LARGE SCALE GENOMIC DNA]</scope>
    <source>
        <strain evidence="2 3">DSM 41896</strain>
    </source>
</reference>
<evidence type="ECO:0000256" key="1">
    <source>
        <dbReference type="SAM" id="Phobius"/>
    </source>
</evidence>
<sequence>MGTRPRDGEEVDMRTGLRGWRWRHNPLRRRSDVVEAWTVLVVAVLVLIGAPLAGALVGRWAHADAVAVAAEQRAERHHVRAEVVGRPPDTLPTAEGVGEHRYRVAVRWTEPGEAPHRATALVPAGTHRGDMVDVWFDARGRSVPPPPDGTAVWQHTLTLGVATAGGTAATLLLGHTVLRRVALRHRLAEWDREWARTGPEWSRRSA</sequence>
<evidence type="ECO:0000313" key="2">
    <source>
        <dbReference type="EMBL" id="OQD57049.1"/>
    </source>
</evidence>
<dbReference type="PANTHER" id="PTHR42305:SF1">
    <property type="entry name" value="MEMBRANE PROTEIN RV1733C-RELATED"/>
    <property type="match status" value="1"/>
</dbReference>
<keyword evidence="1" id="KW-0812">Transmembrane</keyword>
<proteinExistence type="predicted"/>
<dbReference type="InterPro" id="IPR039708">
    <property type="entry name" value="MT1774/Rv1733c-like"/>
</dbReference>
<accession>A0A1V6MX68</accession>
<gene>
    <name evidence="2" type="ORF">BM536_006840</name>
</gene>
<dbReference type="STRING" id="114686.BM536_006840"/>
<protein>
    <recommendedName>
        <fullName evidence="4">Proline rich protein membrane protein</fullName>
    </recommendedName>
</protein>
<feature type="transmembrane region" description="Helical" evidence="1">
    <location>
        <begin position="36"/>
        <end position="57"/>
    </location>
</feature>
<keyword evidence="1" id="KW-1133">Transmembrane helix</keyword>
<dbReference type="AlphaFoldDB" id="A0A1V6MX68"/>
<comment type="caution">
    <text evidence="2">The sequence shown here is derived from an EMBL/GenBank/DDBJ whole genome shotgun (WGS) entry which is preliminary data.</text>
</comment>
<keyword evidence="1" id="KW-0472">Membrane</keyword>
<evidence type="ECO:0000313" key="3">
    <source>
        <dbReference type="Proteomes" id="UP000184286"/>
    </source>
</evidence>
<dbReference type="EMBL" id="MPOH02000006">
    <property type="protein sequence ID" value="OQD57049.1"/>
    <property type="molecule type" value="Genomic_DNA"/>
</dbReference>
<reference evidence="3" key="1">
    <citation type="submission" date="2016-11" db="EMBL/GenBank/DDBJ databases">
        <authorList>
            <person name="Schniete J.K."/>
            <person name="Salih T."/>
            <person name="Algora Gallardo L."/>
            <person name="Martinez Fernandez S."/>
            <person name="Herron P.R."/>
        </authorList>
    </citation>
    <scope>NUCLEOTIDE SEQUENCE [LARGE SCALE GENOMIC DNA]</scope>
    <source>
        <strain evidence="3">DSM 41896</strain>
    </source>
</reference>